<comment type="caution">
    <text evidence="3">The sequence shown here is derived from an EMBL/GenBank/DDBJ whole genome shotgun (WGS) entry which is preliminary data.</text>
</comment>
<feature type="domain" description="Helix-turn-helix" evidence="1">
    <location>
        <begin position="606"/>
        <end position="665"/>
    </location>
</feature>
<evidence type="ECO:0000313" key="2">
    <source>
        <dbReference type="EMBL" id="CAF3305192.1"/>
    </source>
</evidence>
<proteinExistence type="predicted"/>
<dbReference type="Proteomes" id="UP000663851">
    <property type="component" value="Unassembled WGS sequence"/>
</dbReference>
<dbReference type="EMBL" id="CAJNYD010000901">
    <property type="protein sequence ID" value="CAF3305192.1"/>
    <property type="molecule type" value="Genomic_DNA"/>
</dbReference>
<evidence type="ECO:0000313" key="5">
    <source>
        <dbReference type="Proteomes" id="UP000663873"/>
    </source>
</evidence>
<dbReference type="PANTHER" id="PTHR21301:SF10">
    <property type="entry name" value="REVERSE TRANSCRIPTASE DOMAIN-CONTAINING PROTEIN"/>
    <property type="match status" value="1"/>
</dbReference>
<protein>
    <recommendedName>
        <fullName evidence="1">Helix-turn-helix domain-containing protein</fullName>
    </recommendedName>
</protein>
<dbReference type="EMBL" id="CAJOBO010003773">
    <property type="protein sequence ID" value="CAF4502924.1"/>
    <property type="molecule type" value="Genomic_DNA"/>
</dbReference>
<gene>
    <name evidence="4" type="ORF">HFQ381_LOCUS27905</name>
    <name evidence="2" type="ORF">LUA448_LOCUS8448</name>
    <name evidence="3" type="ORF">UJA718_LOCUS22265</name>
</gene>
<dbReference type="InterPro" id="IPR058912">
    <property type="entry name" value="HTH_animal"/>
</dbReference>
<sequence length="669" mass="78898">MNSNTLYVAIEELVNKSQKYLREEFKYKEMMLKFDVNDHRLITKVYNLKPNEKQIAWMKEYWKQTAAELQALEEVEILRKRTSLQRLSPSFDNHVNQSIVPLQTMLSRSIINNEQRAILSSRCSKTAIQYNSDVDHQQRRQRAHRSNLNIYTRITASFPFIHTDLNLSSVQMSMLIKGIKYIIPCQSRFSKTSIDNIVKQQYTSISRTVQRCLDDHDVIARELADKEAFPTSNHLLRELQSTVLPRKLSIRSRRERKIVKSIRQILSTRSDVIIRRTDKPKVLFLGNALEFSNKALEYMIKMEAYQELTRDHCPLYDILNVVTSLLSLLLKHRVINQCQHKRMNPNRDTLELAHLYFIPKSHKPDYSLRSIVAAIHAPTTMMSQYLNDLLAPIYLQVARNTTVINDIDLIRNLEQYVSDGRLKLNTLFITFDVKNLYTMIPRQYGLEVFRRFLERHLKRSKIGTSSIDDLMKMESLVLDNNYFMYQGKYYQQIRGGAMESAFTQTFANIYIYIYIYIYMFEWEQELSQYQLFSNEIYGRYIDDVFMTTNLSQDQIKIQLDKVAKKDPNIEITYCIASCIDFLDVIINNDNSKLITSIYHKPAVEPYILPYTSDNPRHVHRNILYAALLRAARLCSNIDDFHMERVRIDMSLLVNDYPPAFISKHFLRFF</sequence>
<dbReference type="EMBL" id="CAJOBP010004538">
    <property type="protein sequence ID" value="CAF4443415.1"/>
    <property type="molecule type" value="Genomic_DNA"/>
</dbReference>
<name>A0A820S1J5_9BILA</name>
<dbReference type="PANTHER" id="PTHR21301">
    <property type="entry name" value="REVERSE TRANSCRIPTASE"/>
    <property type="match status" value="1"/>
</dbReference>
<accession>A0A820S1J5</accession>
<dbReference type="AlphaFoldDB" id="A0A820S1J5"/>
<dbReference type="Pfam" id="PF26215">
    <property type="entry name" value="HTH_animal"/>
    <property type="match status" value="1"/>
</dbReference>
<organism evidence="3 5">
    <name type="scientific">Rotaria socialis</name>
    <dbReference type="NCBI Taxonomy" id="392032"/>
    <lineage>
        <taxon>Eukaryota</taxon>
        <taxon>Metazoa</taxon>
        <taxon>Spiralia</taxon>
        <taxon>Gnathifera</taxon>
        <taxon>Rotifera</taxon>
        <taxon>Eurotatoria</taxon>
        <taxon>Bdelloidea</taxon>
        <taxon>Philodinida</taxon>
        <taxon>Philodinidae</taxon>
        <taxon>Rotaria</taxon>
    </lineage>
</organism>
<evidence type="ECO:0000259" key="1">
    <source>
        <dbReference type="Pfam" id="PF26215"/>
    </source>
</evidence>
<dbReference type="Proteomes" id="UP000663873">
    <property type="component" value="Unassembled WGS sequence"/>
</dbReference>
<keyword evidence="5" id="KW-1185">Reference proteome</keyword>
<evidence type="ECO:0000313" key="3">
    <source>
        <dbReference type="EMBL" id="CAF4443415.1"/>
    </source>
</evidence>
<reference evidence="3" key="1">
    <citation type="submission" date="2021-02" db="EMBL/GenBank/DDBJ databases">
        <authorList>
            <person name="Nowell W R."/>
        </authorList>
    </citation>
    <scope>NUCLEOTIDE SEQUENCE</scope>
</reference>
<evidence type="ECO:0000313" key="4">
    <source>
        <dbReference type="EMBL" id="CAF4502924.1"/>
    </source>
</evidence>
<dbReference type="Proteomes" id="UP000663833">
    <property type="component" value="Unassembled WGS sequence"/>
</dbReference>